<comment type="catalytic activity">
    <reaction evidence="9 11">
        <text>glucuronate acceptor + UDP-alpha-D-glucuronate = acceptor beta-D-glucuronoside + UDP + H(+)</text>
        <dbReference type="Rhea" id="RHEA:21032"/>
        <dbReference type="ChEBI" id="CHEBI:15378"/>
        <dbReference type="ChEBI" id="CHEBI:58052"/>
        <dbReference type="ChEBI" id="CHEBI:58223"/>
        <dbReference type="ChEBI" id="CHEBI:132367"/>
        <dbReference type="ChEBI" id="CHEBI:132368"/>
        <dbReference type="EC" id="2.4.1.17"/>
    </reaction>
</comment>
<evidence type="ECO:0000256" key="4">
    <source>
        <dbReference type="ARBA" id="ARBA00022679"/>
    </source>
</evidence>
<evidence type="ECO:0000256" key="1">
    <source>
        <dbReference type="ARBA" id="ARBA00004167"/>
    </source>
</evidence>
<sequence length="526" mass="59476">MLPRLLILLTGLAAIATAYKIVLFVPAMANSQVQYNARVADTLAEAGHDVSMAFTIFFKEFDYSDVKINPKVKIYNAEAQSKRIFRDSTAFDLENMSHMKKVTRMLTTGCRKLLQNKPFLKWLEDEKFDVAFSHMYTTCPIGLIHNAKIPSWVWLNSGALMDYVADVIGVPIIPSYIPPMLMEATDTMTFYERTKSFIGHGLMKAIWPRLMPALETQIFREEIDPNFPSLLDVAATCPLVIVNTNEIYDIPRPTLDKVVNIGGLGVGFGDAKPLTGEFKEIAEKAEGMVVFSFGSVAAAHKMPEEWKEAFLEAFKEFPKYHFLLRYVEDDLKDRLPPNVHTFKWLPQKDLLLHKKTKALITHGGYNSLQEAISAGVPLITIPLFGDQPKNAMLAKKHGFAVEIKKGTLNKENIVKEIRAVLTDDSYSRNVKRLSAMTRSKPIPPATLLVRWTEFLAEFKTLDNLIPAGQKLNFFQYHSLDVMAFLLAAILLILFILYKIVKFVACFVIRKVKSLLGYGKTEKVKQQ</sequence>
<keyword evidence="7 11" id="KW-1133">Transmembrane helix</keyword>
<evidence type="ECO:0000256" key="3">
    <source>
        <dbReference type="ARBA" id="ARBA00022676"/>
    </source>
</evidence>
<comment type="subcellular location">
    <subcellularLocation>
        <location evidence="1 11">Membrane</location>
        <topology evidence="1 11">Single-pass membrane protein</topology>
    </subcellularLocation>
</comment>
<reference evidence="12" key="1">
    <citation type="submission" date="2020-10" db="EMBL/GenBank/DDBJ databases">
        <authorList>
            <person name="Kikuchi T."/>
        </authorList>
    </citation>
    <scope>NUCLEOTIDE SEQUENCE</scope>
    <source>
        <strain evidence="12">NKZ352</strain>
    </source>
</reference>
<name>A0A8S1HMB0_9PELO</name>
<keyword evidence="5 11" id="KW-0812">Transmembrane</keyword>
<dbReference type="PANTHER" id="PTHR48043:SF145">
    <property type="entry name" value="FI06409P-RELATED"/>
    <property type="match status" value="1"/>
</dbReference>
<keyword evidence="6" id="KW-0732">Signal</keyword>
<comment type="caution">
    <text evidence="12">The sequence shown here is derived from an EMBL/GenBank/DDBJ whole genome shotgun (WGS) entry which is preliminary data.</text>
</comment>
<dbReference type="GO" id="GO:0016020">
    <property type="term" value="C:membrane"/>
    <property type="evidence" value="ECO:0007669"/>
    <property type="project" value="UniProtKB-SubCell"/>
</dbReference>
<keyword evidence="4 10" id="KW-0808">Transferase</keyword>
<keyword evidence="8 11" id="KW-0472">Membrane</keyword>
<keyword evidence="13" id="KW-1185">Reference proteome</keyword>
<dbReference type="EC" id="2.4.1.17" evidence="11"/>
<evidence type="ECO:0000256" key="5">
    <source>
        <dbReference type="ARBA" id="ARBA00022692"/>
    </source>
</evidence>
<dbReference type="PROSITE" id="PS00375">
    <property type="entry name" value="UDPGT"/>
    <property type="match status" value="1"/>
</dbReference>
<comment type="similarity">
    <text evidence="2 10">Belongs to the UDP-glycosyltransferase family.</text>
</comment>
<evidence type="ECO:0000313" key="13">
    <source>
        <dbReference type="Proteomes" id="UP000835052"/>
    </source>
</evidence>
<evidence type="ECO:0000256" key="11">
    <source>
        <dbReference type="RuleBase" id="RU362059"/>
    </source>
</evidence>
<dbReference type="FunFam" id="3.40.50.2000:FF:000021">
    <property type="entry name" value="UDP-glucuronosyltransferase"/>
    <property type="match status" value="1"/>
</dbReference>
<organism evidence="12 13">
    <name type="scientific">Caenorhabditis auriculariae</name>
    <dbReference type="NCBI Taxonomy" id="2777116"/>
    <lineage>
        <taxon>Eukaryota</taxon>
        <taxon>Metazoa</taxon>
        <taxon>Ecdysozoa</taxon>
        <taxon>Nematoda</taxon>
        <taxon>Chromadorea</taxon>
        <taxon>Rhabditida</taxon>
        <taxon>Rhabditina</taxon>
        <taxon>Rhabditomorpha</taxon>
        <taxon>Rhabditoidea</taxon>
        <taxon>Rhabditidae</taxon>
        <taxon>Peloderinae</taxon>
        <taxon>Caenorhabditis</taxon>
    </lineage>
</organism>
<dbReference type="InterPro" id="IPR050271">
    <property type="entry name" value="UDP-glycosyltransferase"/>
</dbReference>
<feature type="transmembrane region" description="Helical" evidence="11">
    <location>
        <begin position="481"/>
        <end position="500"/>
    </location>
</feature>
<protein>
    <recommendedName>
        <fullName evidence="11">UDP-glucuronosyltransferase</fullName>
        <ecNumber evidence="11">2.4.1.17</ecNumber>
    </recommendedName>
</protein>
<gene>
    <name evidence="12" type="ORF">CAUJ_LOCUS11360</name>
</gene>
<dbReference type="EMBL" id="CAJGYM010000055">
    <property type="protein sequence ID" value="CAD6195441.1"/>
    <property type="molecule type" value="Genomic_DNA"/>
</dbReference>
<evidence type="ECO:0000313" key="12">
    <source>
        <dbReference type="EMBL" id="CAD6195441.1"/>
    </source>
</evidence>
<dbReference type="CDD" id="cd03784">
    <property type="entry name" value="GT1_Gtf-like"/>
    <property type="match status" value="1"/>
</dbReference>
<evidence type="ECO:0000256" key="8">
    <source>
        <dbReference type="ARBA" id="ARBA00023136"/>
    </source>
</evidence>
<dbReference type="OrthoDB" id="5835829at2759"/>
<dbReference type="InterPro" id="IPR002213">
    <property type="entry name" value="UDP_glucos_trans"/>
</dbReference>
<evidence type="ECO:0000256" key="7">
    <source>
        <dbReference type="ARBA" id="ARBA00022989"/>
    </source>
</evidence>
<evidence type="ECO:0000256" key="2">
    <source>
        <dbReference type="ARBA" id="ARBA00009995"/>
    </source>
</evidence>
<dbReference type="Proteomes" id="UP000835052">
    <property type="component" value="Unassembled WGS sequence"/>
</dbReference>
<dbReference type="Pfam" id="PF00201">
    <property type="entry name" value="UDPGT"/>
    <property type="match status" value="1"/>
</dbReference>
<dbReference type="PANTHER" id="PTHR48043">
    <property type="entry name" value="EG:EG0003.4 PROTEIN-RELATED"/>
    <property type="match status" value="1"/>
</dbReference>
<dbReference type="InterPro" id="IPR035595">
    <property type="entry name" value="UDP_glycos_trans_CS"/>
</dbReference>
<proteinExistence type="inferred from homology"/>
<evidence type="ECO:0000256" key="6">
    <source>
        <dbReference type="ARBA" id="ARBA00022729"/>
    </source>
</evidence>
<keyword evidence="3 10" id="KW-0328">Glycosyltransferase</keyword>
<accession>A0A8S1HMB0</accession>
<dbReference type="AlphaFoldDB" id="A0A8S1HMB0"/>
<evidence type="ECO:0000256" key="10">
    <source>
        <dbReference type="RuleBase" id="RU003718"/>
    </source>
</evidence>
<dbReference type="SUPFAM" id="SSF53756">
    <property type="entry name" value="UDP-Glycosyltransferase/glycogen phosphorylase"/>
    <property type="match status" value="1"/>
</dbReference>
<dbReference type="Gene3D" id="3.40.50.2000">
    <property type="entry name" value="Glycogen Phosphorylase B"/>
    <property type="match status" value="1"/>
</dbReference>
<dbReference type="GO" id="GO:0015020">
    <property type="term" value="F:glucuronosyltransferase activity"/>
    <property type="evidence" value="ECO:0007669"/>
    <property type="project" value="UniProtKB-EC"/>
</dbReference>
<evidence type="ECO:0000256" key="9">
    <source>
        <dbReference type="ARBA" id="ARBA00047475"/>
    </source>
</evidence>